<evidence type="ECO:0000256" key="1">
    <source>
        <dbReference type="SAM" id="Phobius"/>
    </source>
</evidence>
<dbReference type="InterPro" id="IPR025436">
    <property type="entry name" value="DUF4179"/>
</dbReference>
<keyword evidence="5" id="KW-1185">Reference proteome</keyword>
<dbReference type="Proteomes" id="UP001575622">
    <property type="component" value="Unassembled WGS sequence"/>
</dbReference>
<dbReference type="Gene3D" id="2.60.40.1640">
    <property type="entry name" value="Conserved domain protein"/>
    <property type="match status" value="1"/>
</dbReference>
<dbReference type="EMBL" id="JBHDLN010000021">
    <property type="protein sequence ID" value="MFB0846449.1"/>
    <property type="molecule type" value="Genomic_DNA"/>
</dbReference>
<feature type="domain" description="DUF4179" evidence="2">
    <location>
        <begin position="49"/>
        <end position="138"/>
    </location>
</feature>
<reference evidence="4 5" key="1">
    <citation type="submission" date="2024-09" db="EMBL/GenBank/DDBJ databases">
        <authorList>
            <person name="Makale K.P.P."/>
            <person name="Makhzoum A."/>
            <person name="Rantong G."/>
            <person name="Rahube T.O."/>
        </authorList>
    </citation>
    <scope>NUCLEOTIDE SEQUENCE [LARGE SCALE GENOMIC DNA]</scope>
    <source>
        <strain evidence="4 5">KM_D13</strain>
    </source>
</reference>
<keyword evidence="1" id="KW-0812">Transmembrane</keyword>
<dbReference type="Pfam" id="PF13786">
    <property type="entry name" value="DUF4179"/>
    <property type="match status" value="1"/>
</dbReference>
<evidence type="ECO:0000313" key="5">
    <source>
        <dbReference type="Proteomes" id="UP001575622"/>
    </source>
</evidence>
<feature type="transmembrane region" description="Helical" evidence="1">
    <location>
        <begin position="50"/>
        <end position="70"/>
    </location>
</feature>
<sequence length="428" mass="46929">MAFIDMKEQLKRLSSDESVALPSVVQSRIDQTLADLPDSNTRLHRPARRWSIAAVAVSLGLVGVLGSSFLSPVIATTLKQIPAIESVFRKMGDWGLRTADEKQIDTFTGQSITKQGVTVTLKEALYDGARMAIGFTVNGRDIWSWSASYNGQLMEGWTRTIDSKDGSIVPGISYVNLAGKELPDSFELKYEIAVVGMDKDPFTFTIPVKLKAKPITEIQPDMTKVQNDVSVTVRNVKATAASAQIVLDVEHPDELGSLRYEVKDDKGQSLKVLNCFCGSGTVDAKKRLKSISTVTTEAPAPDSASLTIRPYTQTIQGEISAVMETAPTEEKPFAISQGEGGKLFVIGVDYMPDKTLVYYRAEGALSKENGALLWVKNYRSFVTMEDAATSKFVLELPAVNPGDKLEFVTFDFPHPVYLEGLEMRIPLQ</sequence>
<dbReference type="Gene3D" id="2.60.40.1630">
    <property type="entry name" value="bacillus anthracis domain"/>
    <property type="match status" value="1"/>
</dbReference>
<keyword evidence="1" id="KW-0472">Membrane</keyword>
<proteinExistence type="predicted"/>
<feature type="domain" description="DUF5643" evidence="3">
    <location>
        <begin position="216"/>
        <end position="324"/>
    </location>
</feature>
<dbReference type="Pfam" id="PF18705">
    <property type="entry name" value="DUF5643"/>
    <property type="match status" value="1"/>
</dbReference>
<dbReference type="InterPro" id="IPR040680">
    <property type="entry name" value="DUF5643"/>
</dbReference>
<protein>
    <submittedName>
        <fullName evidence="4">DUF4179 domain-containing protein</fullName>
    </submittedName>
</protein>
<evidence type="ECO:0000259" key="2">
    <source>
        <dbReference type="Pfam" id="PF13786"/>
    </source>
</evidence>
<evidence type="ECO:0000313" key="4">
    <source>
        <dbReference type="EMBL" id="MFB0846449.1"/>
    </source>
</evidence>
<dbReference type="RefSeq" id="WP_373956406.1">
    <property type="nucleotide sequence ID" value="NZ_JBHDLN010000021.1"/>
</dbReference>
<comment type="caution">
    <text evidence="4">The sequence shown here is derived from an EMBL/GenBank/DDBJ whole genome shotgun (WGS) entry which is preliminary data.</text>
</comment>
<gene>
    <name evidence="4" type="ORF">ACEU3E_30055</name>
</gene>
<name>A0ABV4V9X1_9BACL</name>
<keyword evidence="1" id="KW-1133">Transmembrane helix</keyword>
<evidence type="ECO:0000259" key="3">
    <source>
        <dbReference type="Pfam" id="PF18705"/>
    </source>
</evidence>
<accession>A0ABV4V9X1</accession>
<organism evidence="4 5">
    <name type="scientific">Paenibacillus oleatilyticus</name>
    <dbReference type="NCBI Taxonomy" id="2594886"/>
    <lineage>
        <taxon>Bacteria</taxon>
        <taxon>Bacillati</taxon>
        <taxon>Bacillota</taxon>
        <taxon>Bacilli</taxon>
        <taxon>Bacillales</taxon>
        <taxon>Paenibacillaceae</taxon>
        <taxon>Paenibacillus</taxon>
    </lineage>
</organism>